<feature type="compositionally biased region" description="Basic and acidic residues" evidence="1">
    <location>
        <begin position="84"/>
        <end position="93"/>
    </location>
</feature>
<evidence type="ECO:0000313" key="2">
    <source>
        <dbReference type="EMBL" id="CAA9233334.1"/>
    </source>
</evidence>
<feature type="region of interest" description="Disordered" evidence="1">
    <location>
        <begin position="357"/>
        <end position="439"/>
    </location>
</feature>
<proteinExistence type="predicted"/>
<feature type="compositionally biased region" description="Basic residues" evidence="1">
    <location>
        <begin position="829"/>
        <end position="849"/>
    </location>
</feature>
<reference evidence="2" key="1">
    <citation type="submission" date="2020-02" db="EMBL/GenBank/DDBJ databases">
        <authorList>
            <person name="Meier V. D."/>
        </authorList>
    </citation>
    <scope>NUCLEOTIDE SEQUENCE</scope>
    <source>
        <strain evidence="2">AVDCRST_MAG41</strain>
    </source>
</reference>
<evidence type="ECO:0000256" key="1">
    <source>
        <dbReference type="SAM" id="MobiDB-lite"/>
    </source>
</evidence>
<feature type="compositionally biased region" description="Basic residues" evidence="1">
    <location>
        <begin position="692"/>
        <end position="705"/>
    </location>
</feature>
<sequence>GRPQPDPHRRAGPRRAARRDRVRGGARPHRRRRQARRADLPVPDHDPVHRADAGRRDVRRRDSRRLPGGDAQRRPGRHRRLHDRGRAGADRPGRGQRARRRRRLPLHQHRRGPAPLRRPGRRRGLPLLAVRDGRRQADVRLLRPARPQGHLRADGHRAGALGGRLQRPGRGGHRGHRRGAGGAVPHHSPALAVRDRAGRRAVPQGHRQPRRDRPRRLLPRLAGRAPGRGGDPAGHQAGLRLVPPGLRLPVPVRQVRPAVRAGVQRRRDGERGLRHVPGRLRVPVEGHRLQLRAPRRDDPARDGAHVVRRPGHHAVVGRPVAERVVRHVRLGAVPVAGDPVHQRLDDVRQHREDLGVPAGPAVLHAPDRGRHPGPAGRGGQLRRDHLRQGRQRAQAARGVRGDRAVPPGDAGLLPPPRVREHQPRRPVAGAGGGVRPGPLPVVGAVAGDDRRQHAAGRVHPGRPGAVLLLHAGAGAGDRQRRAPGPPPRRRAVRAGRREAGPGRPGRAGRPRRPHRGAGAGRGGPAGPAAGQRRRPDVREGAAGRAVAGHAGGPGRRHRRLAAPGDLLERGLGHDPRRRAAGPRLRRAGAERGDRRDRDRRGAVDPDQDPHGARGVLRPGPGRGRVAPAGGEVAGAGAGGRAGLGPAAGLGAHAGRGDPRPGARRGAARAAGRLGAGAGADRGRRAALDAGVRARRGGGGRRRRDRGRAGAGPDGVRPAPVRDRAGAAAHGRGQGRGVAAGHRGRRPAERDQRGDHRRLRAPGPGGAGRAVPGAVLRGDRRGLGAADLGDRAERRGRAVPGRDVAGGRGRRRDLPGGPGGAAGAAPAGRRGPRRHRPRPGRPGPRRRGRL</sequence>
<protein>
    <submittedName>
        <fullName evidence="2">Membrane alanine aminopeptidase N</fullName>
        <ecNumber evidence="2">3.4.11.2</ecNumber>
    </submittedName>
</protein>
<feature type="region of interest" description="Disordered" evidence="1">
    <location>
        <begin position="1"/>
        <end position="131"/>
    </location>
</feature>
<feature type="compositionally biased region" description="Basic residues" evidence="1">
    <location>
        <begin position="74"/>
        <end position="83"/>
    </location>
</feature>
<keyword evidence="2" id="KW-0031">Aminopeptidase</keyword>
<feature type="compositionally biased region" description="Basic and acidic residues" evidence="1">
    <location>
        <begin position="36"/>
        <end position="73"/>
    </location>
</feature>
<feature type="region of interest" description="Disordered" evidence="1">
    <location>
        <begin position="473"/>
        <end position="849"/>
    </location>
</feature>
<feature type="compositionally biased region" description="Basic residues" evidence="1">
    <location>
        <begin position="170"/>
        <end position="179"/>
    </location>
</feature>
<feature type="compositionally biased region" description="Basic residues" evidence="1">
    <location>
        <begin position="575"/>
        <end position="586"/>
    </location>
</feature>
<accession>A0A6J4HUI8</accession>
<dbReference type="EMBL" id="CADCTP010000104">
    <property type="protein sequence ID" value="CAA9233334.1"/>
    <property type="molecule type" value="Genomic_DNA"/>
</dbReference>
<keyword evidence="2" id="KW-0378">Hydrolase</keyword>
<feature type="non-terminal residue" evidence="2">
    <location>
        <position position="849"/>
    </location>
</feature>
<feature type="compositionally biased region" description="Basic residues" evidence="1">
    <location>
        <begin position="506"/>
        <end position="515"/>
    </location>
</feature>
<dbReference type="EC" id="3.4.11.2" evidence="2"/>
<feature type="compositionally biased region" description="Basic residues" evidence="1">
    <location>
        <begin position="207"/>
        <end position="218"/>
    </location>
</feature>
<dbReference type="GO" id="GO:0016285">
    <property type="term" value="F:alanyl aminopeptidase activity"/>
    <property type="evidence" value="ECO:0007669"/>
    <property type="project" value="UniProtKB-EC"/>
</dbReference>
<feature type="compositionally biased region" description="Gly residues" evidence="1">
    <location>
        <begin position="631"/>
        <end position="653"/>
    </location>
</feature>
<name>A0A6J4HUI8_9ACTN</name>
<feature type="compositionally biased region" description="Basic residues" evidence="1">
    <location>
        <begin position="94"/>
        <end position="124"/>
    </location>
</feature>
<feature type="compositionally biased region" description="Basic and acidic residues" evidence="1">
    <location>
        <begin position="776"/>
        <end position="795"/>
    </location>
</feature>
<keyword evidence="2" id="KW-0645">Protease</keyword>
<feature type="compositionally biased region" description="Basic and acidic residues" evidence="1">
    <location>
        <begin position="587"/>
        <end position="611"/>
    </location>
</feature>
<feature type="compositionally biased region" description="Low complexity" evidence="1">
    <location>
        <begin position="612"/>
        <end position="630"/>
    </location>
</feature>
<feature type="region of interest" description="Disordered" evidence="1">
    <location>
        <begin position="145"/>
        <end position="237"/>
    </location>
</feature>
<dbReference type="AlphaFoldDB" id="A0A6J4HUI8"/>
<organism evidence="2">
    <name type="scientific">uncultured Mycobacteriales bacterium</name>
    <dbReference type="NCBI Taxonomy" id="581187"/>
    <lineage>
        <taxon>Bacteria</taxon>
        <taxon>Bacillati</taxon>
        <taxon>Actinomycetota</taxon>
        <taxon>Actinomycetes</taxon>
        <taxon>Mycobacteriales</taxon>
        <taxon>environmental samples</taxon>
    </lineage>
</organism>
<feature type="non-terminal residue" evidence="2">
    <location>
        <position position="1"/>
    </location>
</feature>
<feature type="compositionally biased region" description="Basic residues" evidence="1">
    <location>
        <begin position="10"/>
        <end position="35"/>
    </location>
</feature>
<gene>
    <name evidence="2" type="ORF">AVDCRST_MAG41-1063</name>
</gene>